<keyword evidence="2" id="KW-1185">Reference proteome</keyword>
<reference evidence="1 2" key="1">
    <citation type="journal article" date="2022" name="Hortic Res">
        <title>A haplotype resolved chromosomal level avocado genome allows analysis of novel avocado genes.</title>
        <authorList>
            <person name="Nath O."/>
            <person name="Fletcher S.J."/>
            <person name="Hayward A."/>
            <person name="Shaw L.M."/>
            <person name="Masouleh A.K."/>
            <person name="Furtado A."/>
            <person name="Henry R.J."/>
            <person name="Mitter N."/>
        </authorList>
    </citation>
    <scope>NUCLEOTIDE SEQUENCE [LARGE SCALE GENOMIC DNA]</scope>
    <source>
        <strain evidence="2">cv. Hass</strain>
    </source>
</reference>
<dbReference type="Proteomes" id="UP001234297">
    <property type="component" value="Chromosome 1"/>
</dbReference>
<organism evidence="1 2">
    <name type="scientific">Persea americana</name>
    <name type="common">Avocado</name>
    <dbReference type="NCBI Taxonomy" id="3435"/>
    <lineage>
        <taxon>Eukaryota</taxon>
        <taxon>Viridiplantae</taxon>
        <taxon>Streptophyta</taxon>
        <taxon>Embryophyta</taxon>
        <taxon>Tracheophyta</taxon>
        <taxon>Spermatophyta</taxon>
        <taxon>Magnoliopsida</taxon>
        <taxon>Magnoliidae</taxon>
        <taxon>Laurales</taxon>
        <taxon>Lauraceae</taxon>
        <taxon>Persea</taxon>
    </lineage>
</organism>
<gene>
    <name evidence="1" type="ORF">MRB53_001434</name>
</gene>
<evidence type="ECO:0000313" key="1">
    <source>
        <dbReference type="EMBL" id="KAJ8648411.1"/>
    </source>
</evidence>
<accession>A0ACC2MSL7</accession>
<evidence type="ECO:0000313" key="2">
    <source>
        <dbReference type="Proteomes" id="UP001234297"/>
    </source>
</evidence>
<proteinExistence type="predicted"/>
<name>A0ACC2MSL7_PERAE</name>
<sequence length="128" mass="14182">MTSTFFILLASLLLPLFWDPVKSVLGGDCRPNEIEIFQTPTGYTGGHVPKYTVQIINMAAKVSSVHDIHVACGEFASTIQIDPKVFLRVQHNDCLVKDGMEMHAGEVISFDYANILPYKLVPSQVKCL</sequence>
<comment type="caution">
    <text evidence="1">The sequence shown here is derived from an EMBL/GenBank/DDBJ whole genome shotgun (WGS) entry which is preliminary data.</text>
</comment>
<protein>
    <submittedName>
        <fullName evidence="1">Uncharacterized protein</fullName>
    </submittedName>
</protein>
<dbReference type="EMBL" id="CM056809">
    <property type="protein sequence ID" value="KAJ8648411.1"/>
    <property type="molecule type" value="Genomic_DNA"/>
</dbReference>